<accession>A0A5E4D3N5</accession>
<dbReference type="AlphaFoldDB" id="A0A5E4D3N5"/>
<dbReference type="Proteomes" id="UP000335636">
    <property type="component" value="Unassembled WGS sequence"/>
</dbReference>
<comment type="caution">
    <text evidence="1">The sequence shown here is derived from an EMBL/GenBank/DDBJ whole genome shotgun (WGS) entry which is preliminary data.</text>
</comment>
<organism evidence="1 2">
    <name type="scientific">Marmota monax</name>
    <name type="common">Woodchuck</name>
    <dbReference type="NCBI Taxonomy" id="9995"/>
    <lineage>
        <taxon>Eukaryota</taxon>
        <taxon>Metazoa</taxon>
        <taxon>Chordata</taxon>
        <taxon>Craniata</taxon>
        <taxon>Vertebrata</taxon>
        <taxon>Euteleostomi</taxon>
        <taxon>Mammalia</taxon>
        <taxon>Eutheria</taxon>
        <taxon>Euarchontoglires</taxon>
        <taxon>Glires</taxon>
        <taxon>Rodentia</taxon>
        <taxon>Sciuromorpha</taxon>
        <taxon>Sciuridae</taxon>
        <taxon>Xerinae</taxon>
        <taxon>Marmotini</taxon>
        <taxon>Marmota</taxon>
    </lineage>
</organism>
<keyword evidence="2" id="KW-1185">Reference proteome</keyword>
<protein>
    <submittedName>
        <fullName evidence="1">Uncharacterized protein</fullName>
    </submittedName>
</protein>
<feature type="non-terminal residue" evidence="1">
    <location>
        <position position="1"/>
    </location>
</feature>
<name>A0A5E4D3N5_MARMO</name>
<evidence type="ECO:0000313" key="1">
    <source>
        <dbReference type="EMBL" id="VTJ87669.1"/>
    </source>
</evidence>
<gene>
    <name evidence="1" type="ORF">MONAX_5E019234</name>
</gene>
<dbReference type="EMBL" id="CABDUW010002677">
    <property type="protein sequence ID" value="VTJ87669.1"/>
    <property type="molecule type" value="Genomic_DNA"/>
</dbReference>
<proteinExistence type="predicted"/>
<reference evidence="1" key="1">
    <citation type="submission" date="2019-04" db="EMBL/GenBank/DDBJ databases">
        <authorList>
            <person name="Alioto T."/>
            <person name="Alioto T."/>
        </authorList>
    </citation>
    <scope>NUCLEOTIDE SEQUENCE [LARGE SCALE GENOMIC DNA]</scope>
</reference>
<evidence type="ECO:0000313" key="2">
    <source>
        <dbReference type="Proteomes" id="UP000335636"/>
    </source>
</evidence>
<feature type="non-terminal residue" evidence="1">
    <location>
        <position position="55"/>
    </location>
</feature>
<sequence length="55" mass="6131">KTLTSTILKNGYINKSEMRLGSVHVWGKGNVPVTGVNLIYNGNTVPLRFENLEKE</sequence>